<keyword evidence="1" id="KW-0472">Membrane</keyword>
<accession>A0A235F8C2</accession>
<evidence type="ECO:0000313" key="2">
    <source>
        <dbReference type="EMBL" id="OYD57560.1"/>
    </source>
</evidence>
<reference evidence="2 3" key="1">
    <citation type="submission" date="2017-07" db="EMBL/GenBank/DDBJ databases">
        <title>Fictibacillus sp. nov. GDSW-R2A3 Genome sequencing and assembly.</title>
        <authorList>
            <person name="Mayilraj S."/>
        </authorList>
    </citation>
    <scope>NUCLEOTIDE SEQUENCE [LARGE SCALE GENOMIC DNA]</scope>
    <source>
        <strain evidence="2 3">GDSW-R2A3</strain>
    </source>
</reference>
<feature type="transmembrane region" description="Helical" evidence="1">
    <location>
        <begin position="18"/>
        <end position="36"/>
    </location>
</feature>
<keyword evidence="1" id="KW-0812">Transmembrane</keyword>
<name>A0A235F8C2_9BACL</name>
<dbReference type="Proteomes" id="UP000215059">
    <property type="component" value="Unassembled WGS sequence"/>
</dbReference>
<evidence type="ECO:0000256" key="1">
    <source>
        <dbReference type="SAM" id="Phobius"/>
    </source>
</evidence>
<dbReference type="EMBL" id="NOII01000003">
    <property type="protein sequence ID" value="OYD57560.1"/>
    <property type="molecule type" value="Genomic_DNA"/>
</dbReference>
<protein>
    <submittedName>
        <fullName evidence="2">Uncharacterized protein</fullName>
    </submittedName>
</protein>
<dbReference type="OrthoDB" id="2971814at2"/>
<dbReference type="AlphaFoldDB" id="A0A235F8C2"/>
<sequence length="207" mass="23471">MQPDKTLTRKKGIFQKSWITWAFLILFPPLGLFILWKQKKYTTKKRWAITAGAAAYFAAPIAAGALMTAPLYYSHQEFTESFAEEVKALKLNYKLEGTKKEKETITSLVTDDVTVIENIDESGKVHELIMVGQGDGQDIVLTMGLLVSMTNPDLSKKEVGNVLKELRLFDESYNYHKNETSIEEGFIRYNLKYDQTAGVIFSVSRVN</sequence>
<organism evidence="2 3">
    <name type="scientific">Fictibacillus aquaticus</name>
    <dbReference type="NCBI Taxonomy" id="2021314"/>
    <lineage>
        <taxon>Bacteria</taxon>
        <taxon>Bacillati</taxon>
        <taxon>Bacillota</taxon>
        <taxon>Bacilli</taxon>
        <taxon>Bacillales</taxon>
        <taxon>Fictibacillaceae</taxon>
        <taxon>Fictibacillus</taxon>
    </lineage>
</organism>
<evidence type="ECO:0000313" key="3">
    <source>
        <dbReference type="Proteomes" id="UP000215059"/>
    </source>
</evidence>
<keyword evidence="1" id="KW-1133">Transmembrane helix</keyword>
<gene>
    <name evidence="2" type="ORF">CGZ90_12890</name>
</gene>
<proteinExistence type="predicted"/>
<comment type="caution">
    <text evidence="2">The sequence shown here is derived from an EMBL/GenBank/DDBJ whole genome shotgun (WGS) entry which is preliminary data.</text>
</comment>
<feature type="transmembrane region" description="Helical" evidence="1">
    <location>
        <begin position="48"/>
        <end position="73"/>
    </location>
</feature>
<dbReference type="RefSeq" id="WP_094252911.1">
    <property type="nucleotide sequence ID" value="NZ_JBHLXL010000001.1"/>
</dbReference>
<keyword evidence="3" id="KW-1185">Reference proteome</keyword>